<organism evidence="2 3">
    <name type="scientific">Petrimonas mucosa</name>
    <dbReference type="NCBI Taxonomy" id="1642646"/>
    <lineage>
        <taxon>Bacteria</taxon>
        <taxon>Pseudomonadati</taxon>
        <taxon>Bacteroidota</taxon>
        <taxon>Bacteroidia</taxon>
        <taxon>Bacteroidales</taxon>
        <taxon>Dysgonomonadaceae</taxon>
        <taxon>Petrimonas</taxon>
    </lineage>
</organism>
<name>A0A1G4G4I6_9BACT</name>
<protein>
    <recommendedName>
        <fullName evidence="1">Restriction endonuclease type IV Mrr domain-containing protein</fullName>
    </recommendedName>
</protein>
<dbReference type="GO" id="GO:0003677">
    <property type="term" value="F:DNA binding"/>
    <property type="evidence" value="ECO:0007669"/>
    <property type="project" value="InterPro"/>
</dbReference>
<reference evidence="2 3" key="1">
    <citation type="submission" date="2016-08" db="EMBL/GenBank/DDBJ databases">
        <authorList>
            <person name="Seilhamer J.J."/>
        </authorList>
    </citation>
    <scope>NUCLEOTIDE SEQUENCE [LARGE SCALE GENOMIC DNA]</scope>
    <source>
        <strain evidence="2">ING2-E5A</strain>
    </source>
</reference>
<feature type="domain" description="Restriction endonuclease type IV Mrr" evidence="1">
    <location>
        <begin position="209"/>
        <end position="329"/>
    </location>
</feature>
<dbReference type="InterPro" id="IPR007560">
    <property type="entry name" value="Restrct_endonuc_IV_Mrr"/>
</dbReference>
<dbReference type="Pfam" id="PF04471">
    <property type="entry name" value="Mrr_cat"/>
    <property type="match status" value="1"/>
</dbReference>
<dbReference type="Gene3D" id="3.40.1350.10">
    <property type="match status" value="1"/>
</dbReference>
<proteinExistence type="predicted"/>
<accession>A0A1G4G4I6</accession>
<dbReference type="Proteomes" id="UP000178485">
    <property type="component" value="Chromosome i"/>
</dbReference>
<dbReference type="AlphaFoldDB" id="A0A1G4G4I6"/>
<dbReference type="KEGG" id="pmuc:ING2E5A_0562"/>
<keyword evidence="3" id="KW-1185">Reference proteome</keyword>
<dbReference type="InterPro" id="IPR011335">
    <property type="entry name" value="Restrct_endonuc-II-like"/>
</dbReference>
<evidence type="ECO:0000313" key="3">
    <source>
        <dbReference type="Proteomes" id="UP000178485"/>
    </source>
</evidence>
<evidence type="ECO:0000313" key="2">
    <source>
        <dbReference type="EMBL" id="SCM55771.1"/>
    </source>
</evidence>
<sequence>MNYWLHRISHVAELSYPLLDKGYLTIGFSDFTNSELIDKVLANDWNYFNGQFQEMWGTVPRTRHNLWNFLKMSKGDIVIIPSWGTFFVCEITDDRPLLIGETFSEGLKSWGGKSVSTNGTHLISENGKAYDLGFARQVKVLYRQISRDKFADAKLTSRMKIRQTNASINDLKTSIEKSIENYKVNKPIHLHSIIIDKTANLVLDAIKNELNPDKFEKLVKTYFKTIGANEVSIPAKNESNKEGDADIVAVFENIKLIIYTQAKFQKGQISEWGTTQILDYKTNKESIDDGYNKVAWVITTANTFNEKAENLAKENEIQLINGLEFSKMLLNVGINLLNTNL</sequence>
<gene>
    <name evidence="2" type="ORF">ING2E5A_0562</name>
</gene>
<dbReference type="GO" id="GO:0004519">
    <property type="term" value="F:endonuclease activity"/>
    <property type="evidence" value="ECO:0007669"/>
    <property type="project" value="InterPro"/>
</dbReference>
<dbReference type="InterPro" id="IPR011856">
    <property type="entry name" value="tRNA_endonuc-like_dom_sf"/>
</dbReference>
<dbReference type="STRING" id="1642646.ING2E5A_0562"/>
<dbReference type="RefSeq" id="WP_083373155.1">
    <property type="nucleotide sequence ID" value="NZ_LT608328.1"/>
</dbReference>
<dbReference type="GO" id="GO:0009307">
    <property type="term" value="P:DNA restriction-modification system"/>
    <property type="evidence" value="ECO:0007669"/>
    <property type="project" value="InterPro"/>
</dbReference>
<dbReference type="EMBL" id="LT608328">
    <property type="protein sequence ID" value="SCM55771.1"/>
    <property type="molecule type" value="Genomic_DNA"/>
</dbReference>
<evidence type="ECO:0000259" key="1">
    <source>
        <dbReference type="Pfam" id="PF04471"/>
    </source>
</evidence>
<dbReference type="SUPFAM" id="SSF52980">
    <property type="entry name" value="Restriction endonuclease-like"/>
    <property type="match status" value="1"/>
</dbReference>